<evidence type="ECO:0000259" key="6">
    <source>
        <dbReference type="PROSITE" id="PS50995"/>
    </source>
</evidence>
<dbReference type="InterPro" id="IPR036390">
    <property type="entry name" value="WH_DNA-bd_sf"/>
</dbReference>
<accession>A0A328HH85</accession>
<dbReference type="GO" id="GO:0005737">
    <property type="term" value="C:cytoplasm"/>
    <property type="evidence" value="ECO:0007669"/>
    <property type="project" value="UniProtKB-SubCell"/>
</dbReference>
<dbReference type="GO" id="GO:0006950">
    <property type="term" value="P:response to stress"/>
    <property type="evidence" value="ECO:0007669"/>
    <property type="project" value="TreeGrafter"/>
</dbReference>
<comment type="subcellular location">
    <subcellularLocation>
        <location evidence="1">Cytoplasm</location>
    </subcellularLocation>
</comment>
<dbReference type="RefSeq" id="WP_111904361.1">
    <property type="nucleotide sequence ID" value="NZ_QLNP01000084.1"/>
</dbReference>
<comment type="caution">
    <text evidence="7">The sequence shown here is derived from an EMBL/GenBank/DDBJ whole genome shotgun (WGS) entry which is preliminary data.</text>
</comment>
<keyword evidence="3" id="KW-0805">Transcription regulation</keyword>
<evidence type="ECO:0000256" key="3">
    <source>
        <dbReference type="ARBA" id="ARBA00023015"/>
    </source>
</evidence>
<evidence type="ECO:0000256" key="1">
    <source>
        <dbReference type="ARBA" id="ARBA00004496"/>
    </source>
</evidence>
<feature type="domain" description="HTH marR-type" evidence="6">
    <location>
        <begin position="14"/>
        <end position="144"/>
    </location>
</feature>
<evidence type="ECO:0000313" key="7">
    <source>
        <dbReference type="EMBL" id="RAM36795.1"/>
    </source>
</evidence>
<dbReference type="InterPro" id="IPR055166">
    <property type="entry name" value="Transc_reg_Sar_Rot_HTH"/>
</dbReference>
<dbReference type="Proteomes" id="UP000249166">
    <property type="component" value="Unassembled WGS sequence"/>
</dbReference>
<dbReference type="PANTHER" id="PTHR33164">
    <property type="entry name" value="TRANSCRIPTIONAL REGULATOR, MARR FAMILY"/>
    <property type="match status" value="1"/>
</dbReference>
<name>A0A328HH85_ARTGO</name>
<organism evidence="7 8">
    <name type="scientific">Arthrobacter globiformis</name>
    <dbReference type="NCBI Taxonomy" id="1665"/>
    <lineage>
        <taxon>Bacteria</taxon>
        <taxon>Bacillati</taxon>
        <taxon>Actinomycetota</taxon>
        <taxon>Actinomycetes</taxon>
        <taxon>Micrococcales</taxon>
        <taxon>Micrococcaceae</taxon>
        <taxon>Arthrobacter</taxon>
    </lineage>
</organism>
<dbReference type="InterPro" id="IPR036388">
    <property type="entry name" value="WH-like_DNA-bd_sf"/>
</dbReference>
<keyword evidence="2" id="KW-0963">Cytoplasm</keyword>
<dbReference type="SUPFAM" id="SSF46785">
    <property type="entry name" value="Winged helix' DNA-binding domain"/>
    <property type="match status" value="1"/>
</dbReference>
<gene>
    <name evidence="7" type="ORF">DBZ45_13260</name>
</gene>
<dbReference type="Gene3D" id="1.10.10.10">
    <property type="entry name" value="Winged helix-like DNA-binding domain superfamily/Winged helix DNA-binding domain"/>
    <property type="match status" value="1"/>
</dbReference>
<evidence type="ECO:0000256" key="4">
    <source>
        <dbReference type="ARBA" id="ARBA00023125"/>
    </source>
</evidence>
<dbReference type="OrthoDB" id="9806864at2"/>
<dbReference type="SMART" id="SM00347">
    <property type="entry name" value="HTH_MARR"/>
    <property type="match status" value="1"/>
</dbReference>
<dbReference type="Pfam" id="PF22381">
    <property type="entry name" value="Staph_reg_Sar_Rot"/>
    <property type="match status" value="1"/>
</dbReference>
<dbReference type="PROSITE" id="PS50995">
    <property type="entry name" value="HTH_MARR_2"/>
    <property type="match status" value="1"/>
</dbReference>
<reference evidence="7 8" key="1">
    <citation type="submission" date="2018-04" db="EMBL/GenBank/DDBJ databases">
        <title>Bacteria isolated from cave deposits of Manipur.</title>
        <authorList>
            <person name="Sahoo D."/>
            <person name="Sarangthem I."/>
            <person name="Nandeibam J."/>
        </authorList>
    </citation>
    <scope>NUCLEOTIDE SEQUENCE [LARGE SCALE GENOMIC DNA]</scope>
    <source>
        <strain evidence="8">mrc11</strain>
    </source>
</reference>
<proteinExistence type="predicted"/>
<sequence length="150" mass="16572">MTSPSGSEDDLLLERQLCFALAVAARTVINAYTPLLEQLNLTHPQYLVMLALWQKSPRSVKDLSQTMLLGSATLSPLLKRLEGHGYVTRRRVEGNERSLAVALTPEGAALRDKALAVPGAILDTLGLTRTEAQDLRERMTRLALSTRIRH</sequence>
<evidence type="ECO:0000256" key="5">
    <source>
        <dbReference type="ARBA" id="ARBA00023163"/>
    </source>
</evidence>
<evidence type="ECO:0000313" key="8">
    <source>
        <dbReference type="Proteomes" id="UP000249166"/>
    </source>
</evidence>
<keyword evidence="4" id="KW-0238">DNA-binding</keyword>
<keyword evidence="5" id="KW-0804">Transcription</keyword>
<evidence type="ECO:0000256" key="2">
    <source>
        <dbReference type="ARBA" id="ARBA00022490"/>
    </source>
</evidence>
<dbReference type="InterPro" id="IPR000835">
    <property type="entry name" value="HTH_MarR-typ"/>
</dbReference>
<protein>
    <submittedName>
        <fullName evidence="7">MarR family transcriptional regulator</fullName>
    </submittedName>
</protein>
<dbReference type="InterPro" id="IPR039422">
    <property type="entry name" value="MarR/SlyA-like"/>
</dbReference>
<dbReference type="EMBL" id="QLNP01000084">
    <property type="protein sequence ID" value="RAM36795.1"/>
    <property type="molecule type" value="Genomic_DNA"/>
</dbReference>
<dbReference type="AlphaFoldDB" id="A0A328HH85"/>
<dbReference type="PANTHER" id="PTHR33164:SF5">
    <property type="entry name" value="ORGANIC HYDROPEROXIDE RESISTANCE TRANSCRIPTIONAL REGULATOR"/>
    <property type="match status" value="1"/>
</dbReference>
<dbReference type="GO" id="GO:0003700">
    <property type="term" value="F:DNA-binding transcription factor activity"/>
    <property type="evidence" value="ECO:0007669"/>
    <property type="project" value="InterPro"/>
</dbReference>